<evidence type="ECO:0000313" key="2">
    <source>
        <dbReference type="Proteomes" id="UP001172386"/>
    </source>
</evidence>
<proteinExistence type="predicted"/>
<evidence type="ECO:0000313" key="1">
    <source>
        <dbReference type="EMBL" id="KAJ9650313.1"/>
    </source>
</evidence>
<gene>
    <name evidence="1" type="ORF">H2198_010379</name>
</gene>
<name>A0ACC2ZRV1_9EURO</name>
<keyword evidence="2" id="KW-1185">Reference proteome</keyword>
<protein>
    <submittedName>
        <fullName evidence="1">Uncharacterized protein</fullName>
    </submittedName>
</protein>
<sequence length="257" mass="27679">MDPLNESAKTFQALHKPGKPIVLANVWDIPSAHAVASLPSCKAVASASWAVAKAAGTEDDDLTLEQNLEAARKIGKIARQYNKPFTCDLQDGYQERLEEAIEKVIEAGAVGINLEDVNAADRKQYSQDEAVSRVKRALAAAKKAGVDNFVVNARCDTLLKGGDLDEVISRGKAYLAAGATTVFVWGGARGTSKEEVVRMVKEFDGRLNVSMRLVNGLNVQELSEIGVARISVGPQLLRMLMASLAEKADSILSQRSR</sequence>
<organism evidence="1 2">
    <name type="scientific">Neophaeococcomyces mojaviensis</name>
    <dbReference type="NCBI Taxonomy" id="3383035"/>
    <lineage>
        <taxon>Eukaryota</taxon>
        <taxon>Fungi</taxon>
        <taxon>Dikarya</taxon>
        <taxon>Ascomycota</taxon>
        <taxon>Pezizomycotina</taxon>
        <taxon>Eurotiomycetes</taxon>
        <taxon>Chaetothyriomycetidae</taxon>
        <taxon>Chaetothyriales</taxon>
        <taxon>Chaetothyriales incertae sedis</taxon>
        <taxon>Neophaeococcomyces</taxon>
    </lineage>
</organism>
<dbReference type="EMBL" id="JAPDRQ010000357">
    <property type="protein sequence ID" value="KAJ9650313.1"/>
    <property type="molecule type" value="Genomic_DNA"/>
</dbReference>
<dbReference type="Proteomes" id="UP001172386">
    <property type="component" value="Unassembled WGS sequence"/>
</dbReference>
<comment type="caution">
    <text evidence="1">The sequence shown here is derived from an EMBL/GenBank/DDBJ whole genome shotgun (WGS) entry which is preliminary data.</text>
</comment>
<accession>A0ACC2ZRV1</accession>
<reference evidence="1" key="1">
    <citation type="submission" date="2022-10" db="EMBL/GenBank/DDBJ databases">
        <title>Culturing micro-colonial fungi from biological soil crusts in the Mojave desert and describing Neophaeococcomyces mojavensis, and introducing the new genera and species Taxawa tesnikishii.</title>
        <authorList>
            <person name="Kurbessoian T."/>
            <person name="Stajich J.E."/>
        </authorList>
    </citation>
    <scope>NUCLEOTIDE SEQUENCE</scope>
    <source>
        <strain evidence="1">JES_112</strain>
    </source>
</reference>